<evidence type="ECO:0000259" key="2">
    <source>
        <dbReference type="Pfam" id="PF24709"/>
    </source>
</evidence>
<protein>
    <recommendedName>
        <fullName evidence="2">DUF7670 domain-containing protein</fullName>
    </recommendedName>
</protein>
<keyword evidence="1" id="KW-1133">Transmembrane helix</keyword>
<evidence type="ECO:0000313" key="4">
    <source>
        <dbReference type="Proteomes" id="UP000231503"/>
    </source>
</evidence>
<organism evidence="3 4">
    <name type="scientific">Candidatus Niyogibacteria bacterium CG10_big_fil_rev_8_21_14_0_10_46_36</name>
    <dbReference type="NCBI Taxonomy" id="1974726"/>
    <lineage>
        <taxon>Bacteria</taxon>
        <taxon>Candidatus Niyogiibacteriota</taxon>
    </lineage>
</organism>
<keyword evidence="1" id="KW-0812">Transmembrane</keyword>
<comment type="caution">
    <text evidence="3">The sequence shown here is derived from an EMBL/GenBank/DDBJ whole genome shotgun (WGS) entry which is preliminary data.</text>
</comment>
<dbReference type="InterPro" id="IPR056087">
    <property type="entry name" value="DUF7670"/>
</dbReference>
<dbReference type="AlphaFoldDB" id="A0A2H0TCS3"/>
<keyword evidence="1" id="KW-0472">Membrane</keyword>
<evidence type="ECO:0000313" key="3">
    <source>
        <dbReference type="EMBL" id="PIR69360.1"/>
    </source>
</evidence>
<proteinExistence type="predicted"/>
<feature type="transmembrane region" description="Helical" evidence="1">
    <location>
        <begin position="38"/>
        <end position="56"/>
    </location>
</feature>
<feature type="transmembrane region" description="Helical" evidence="1">
    <location>
        <begin position="88"/>
        <end position="115"/>
    </location>
</feature>
<evidence type="ECO:0000256" key="1">
    <source>
        <dbReference type="SAM" id="Phobius"/>
    </source>
</evidence>
<accession>A0A2H0TCS3</accession>
<gene>
    <name evidence="3" type="ORF">COU47_03250</name>
</gene>
<name>A0A2H0TCS3_9BACT</name>
<reference evidence="4" key="1">
    <citation type="submission" date="2017-09" db="EMBL/GenBank/DDBJ databases">
        <title>Depth-based differentiation of microbial function through sediment-hosted aquifers and enrichment of novel symbionts in the deep terrestrial subsurface.</title>
        <authorList>
            <person name="Probst A.J."/>
            <person name="Ladd B."/>
            <person name="Jarett J.K."/>
            <person name="Geller-Mcgrath D.E."/>
            <person name="Sieber C.M.K."/>
            <person name="Emerson J.B."/>
            <person name="Anantharaman K."/>
            <person name="Thomas B.C."/>
            <person name="Malmstrom R."/>
            <person name="Stieglmeier M."/>
            <person name="Klingl A."/>
            <person name="Woyke T."/>
            <person name="Ryan C.M."/>
            <person name="Banfield J.F."/>
        </authorList>
    </citation>
    <scope>NUCLEOTIDE SEQUENCE [LARGE SCALE GENOMIC DNA]</scope>
</reference>
<feature type="domain" description="DUF7670" evidence="2">
    <location>
        <begin position="2"/>
        <end position="105"/>
    </location>
</feature>
<dbReference type="EMBL" id="PFCO01000008">
    <property type="protein sequence ID" value="PIR69360.1"/>
    <property type="molecule type" value="Genomic_DNA"/>
</dbReference>
<dbReference type="Proteomes" id="UP000231503">
    <property type="component" value="Unassembled WGS sequence"/>
</dbReference>
<feature type="transmembrane region" description="Helical" evidence="1">
    <location>
        <begin position="63"/>
        <end position="82"/>
    </location>
</feature>
<dbReference type="Pfam" id="PF24709">
    <property type="entry name" value="DUF7670"/>
    <property type="match status" value="1"/>
</dbReference>
<sequence length="120" mass="13359">MKMLTWTSRMLGLFFIAFVSVFALDVFGQGYGKGELLLALFVHLIPSFLLVAALVVSWRKPDVGGAFFIALGVVSVFFFHTYRDFFSFGLITLPALIIGALFLLQCGQSGMTLFLQHKKK</sequence>